<feature type="region of interest" description="Disordered" evidence="1">
    <location>
        <begin position="1"/>
        <end position="29"/>
    </location>
</feature>
<accession>A0A2P2R3U3</accession>
<protein>
    <submittedName>
        <fullName evidence="2">Uncharacterized protein</fullName>
    </submittedName>
</protein>
<proteinExistence type="predicted"/>
<name>A0A2P2R3U3_RHIMU</name>
<evidence type="ECO:0000313" key="2">
    <source>
        <dbReference type="EMBL" id="MBX73784.1"/>
    </source>
</evidence>
<dbReference type="EMBL" id="GGEC01093300">
    <property type="protein sequence ID" value="MBX73784.1"/>
    <property type="molecule type" value="Transcribed_RNA"/>
</dbReference>
<dbReference type="AlphaFoldDB" id="A0A2P2R3U3"/>
<evidence type="ECO:0000256" key="1">
    <source>
        <dbReference type="SAM" id="MobiDB-lite"/>
    </source>
</evidence>
<organism evidence="2">
    <name type="scientific">Rhizophora mucronata</name>
    <name type="common">Asiatic mangrove</name>
    <dbReference type="NCBI Taxonomy" id="61149"/>
    <lineage>
        <taxon>Eukaryota</taxon>
        <taxon>Viridiplantae</taxon>
        <taxon>Streptophyta</taxon>
        <taxon>Embryophyta</taxon>
        <taxon>Tracheophyta</taxon>
        <taxon>Spermatophyta</taxon>
        <taxon>Magnoliopsida</taxon>
        <taxon>eudicotyledons</taxon>
        <taxon>Gunneridae</taxon>
        <taxon>Pentapetalae</taxon>
        <taxon>rosids</taxon>
        <taxon>fabids</taxon>
        <taxon>Malpighiales</taxon>
        <taxon>Rhizophoraceae</taxon>
        <taxon>Rhizophora</taxon>
    </lineage>
</organism>
<reference evidence="2" key="1">
    <citation type="submission" date="2018-02" db="EMBL/GenBank/DDBJ databases">
        <title>Rhizophora mucronata_Transcriptome.</title>
        <authorList>
            <person name="Meera S.P."/>
            <person name="Sreeshan A."/>
            <person name="Augustine A."/>
        </authorList>
    </citation>
    <scope>NUCLEOTIDE SEQUENCE</scope>
    <source>
        <tissue evidence="2">Leaf</tissue>
    </source>
</reference>
<sequence>MNQIKSTAKHSDKHKPGLVFSIPYQDQLP</sequence>